<keyword evidence="9" id="KW-0732">Signal</keyword>
<dbReference type="PANTHER" id="PTHR30026">
    <property type="entry name" value="OUTER MEMBRANE PROTEIN TOLC"/>
    <property type="match status" value="1"/>
</dbReference>
<evidence type="ECO:0000313" key="11">
    <source>
        <dbReference type="Proteomes" id="UP000708576"/>
    </source>
</evidence>
<keyword evidence="6" id="KW-0472">Membrane</keyword>
<dbReference type="InterPro" id="IPR003423">
    <property type="entry name" value="OMP_efflux"/>
</dbReference>
<feature type="chain" id="PRO_5046151082" evidence="9">
    <location>
        <begin position="20"/>
        <end position="451"/>
    </location>
</feature>
<comment type="caution">
    <text evidence="10">The sequence shown here is derived from an EMBL/GenBank/DDBJ whole genome shotgun (WGS) entry which is preliminary data.</text>
</comment>
<keyword evidence="11" id="KW-1185">Reference proteome</keyword>
<accession>A0ABS5JPF5</accession>
<keyword evidence="4" id="KW-1134">Transmembrane beta strand</keyword>
<evidence type="ECO:0000256" key="8">
    <source>
        <dbReference type="SAM" id="Coils"/>
    </source>
</evidence>
<evidence type="ECO:0000256" key="4">
    <source>
        <dbReference type="ARBA" id="ARBA00022452"/>
    </source>
</evidence>
<feature type="signal peptide" evidence="9">
    <location>
        <begin position="1"/>
        <end position="19"/>
    </location>
</feature>
<sequence>MKFKWMLIVALAMASKVIAAQERSNSDSEANPNKVTQTELGQGEKEKLILNLSAAKDYALKYNRDIQNAGLAIDEANSQVWETLASGLPQVSANVDYTDYLGHEFFFPGSTEGVPNNPTSFLNVNVSQLLFSGSYIVGLQSAKLYKAMTEKNAEKSELDVKEQVASAYFNILLAERSKEIITRNLENVRDLYVNTEAMYKVGVSELTDVDQLSIQVTMLENSLRRTDRQVDMAYDLLKLQLGVDPKQSIELTQTLDDFLEMFDFYNALAKPFDLNNNVDYQLMESQEEITSKQVSLQKMEYLPTLTANYVRTEKIKAANFDMQPNNVLQLNLSIPIFSSGMRKSKVNQAKIQLETLQNNKAQLEDALLIQERQARLNLNTALEQYQSQKQNVDVAYRVFENINRKFQHGLVSSLDLTTANNNYLSAESDYIQSMLQVLDAHTTLEKLFNNL</sequence>
<dbReference type="SUPFAM" id="SSF56954">
    <property type="entry name" value="Outer membrane efflux proteins (OEP)"/>
    <property type="match status" value="1"/>
</dbReference>
<evidence type="ECO:0000313" key="10">
    <source>
        <dbReference type="EMBL" id="MBS2096740.1"/>
    </source>
</evidence>
<keyword evidence="5" id="KW-0812">Transmembrane</keyword>
<dbReference type="Proteomes" id="UP000708576">
    <property type="component" value="Unassembled WGS sequence"/>
</dbReference>
<comment type="similarity">
    <text evidence="2">Belongs to the outer membrane factor (OMF) (TC 1.B.17) family.</text>
</comment>
<evidence type="ECO:0000256" key="5">
    <source>
        <dbReference type="ARBA" id="ARBA00022692"/>
    </source>
</evidence>
<dbReference type="RefSeq" id="WP_212212109.1">
    <property type="nucleotide sequence ID" value="NZ_JAGUCO010000001.1"/>
</dbReference>
<comment type="subcellular location">
    <subcellularLocation>
        <location evidence="1">Cell outer membrane</location>
    </subcellularLocation>
</comment>
<dbReference type="PANTHER" id="PTHR30026:SF20">
    <property type="entry name" value="OUTER MEMBRANE PROTEIN TOLC"/>
    <property type="match status" value="1"/>
</dbReference>
<gene>
    <name evidence="10" type="ORF">KEM10_00535</name>
</gene>
<reference evidence="10 11" key="1">
    <citation type="journal article" date="2015" name="Int. J. Syst. Evol. Microbiol.">
        <title>Carboxylicivirga linearis sp. nov., isolated from a sea cucumber culture pond.</title>
        <authorList>
            <person name="Wang F.Q."/>
            <person name="Zhou Y.X."/>
            <person name="Lin X.Z."/>
            <person name="Chen G.J."/>
            <person name="Du Z.J."/>
        </authorList>
    </citation>
    <scope>NUCLEOTIDE SEQUENCE [LARGE SCALE GENOMIC DNA]</scope>
    <source>
        <strain evidence="10 11">FB218</strain>
    </source>
</reference>
<keyword evidence="7" id="KW-0998">Cell outer membrane</keyword>
<evidence type="ECO:0000256" key="3">
    <source>
        <dbReference type="ARBA" id="ARBA00022448"/>
    </source>
</evidence>
<keyword evidence="3" id="KW-0813">Transport</keyword>
<evidence type="ECO:0000256" key="6">
    <source>
        <dbReference type="ARBA" id="ARBA00023136"/>
    </source>
</evidence>
<evidence type="ECO:0000256" key="7">
    <source>
        <dbReference type="ARBA" id="ARBA00023237"/>
    </source>
</evidence>
<feature type="coiled-coil region" evidence="8">
    <location>
        <begin position="346"/>
        <end position="373"/>
    </location>
</feature>
<keyword evidence="8" id="KW-0175">Coiled coil</keyword>
<dbReference type="InterPro" id="IPR051906">
    <property type="entry name" value="TolC-like"/>
</dbReference>
<evidence type="ECO:0000256" key="1">
    <source>
        <dbReference type="ARBA" id="ARBA00004442"/>
    </source>
</evidence>
<name>A0ABS5JPF5_9BACT</name>
<dbReference type="Gene3D" id="1.20.1600.10">
    <property type="entry name" value="Outer membrane efflux proteins (OEP)"/>
    <property type="match status" value="1"/>
</dbReference>
<dbReference type="EMBL" id="JAGUCO010000001">
    <property type="protein sequence ID" value="MBS2096740.1"/>
    <property type="molecule type" value="Genomic_DNA"/>
</dbReference>
<protein>
    <submittedName>
        <fullName evidence="10">TolC family protein</fullName>
    </submittedName>
</protein>
<evidence type="ECO:0000256" key="2">
    <source>
        <dbReference type="ARBA" id="ARBA00007613"/>
    </source>
</evidence>
<organism evidence="10 11">
    <name type="scientific">Carboxylicivirga linearis</name>
    <dbReference type="NCBI Taxonomy" id="1628157"/>
    <lineage>
        <taxon>Bacteria</taxon>
        <taxon>Pseudomonadati</taxon>
        <taxon>Bacteroidota</taxon>
        <taxon>Bacteroidia</taxon>
        <taxon>Marinilabiliales</taxon>
        <taxon>Marinilabiliaceae</taxon>
        <taxon>Carboxylicivirga</taxon>
    </lineage>
</organism>
<evidence type="ECO:0000256" key="9">
    <source>
        <dbReference type="SAM" id="SignalP"/>
    </source>
</evidence>
<proteinExistence type="inferred from homology"/>
<dbReference type="Pfam" id="PF02321">
    <property type="entry name" value="OEP"/>
    <property type="match status" value="2"/>
</dbReference>